<feature type="transmembrane region" description="Helical" evidence="7">
    <location>
        <begin position="717"/>
        <end position="737"/>
    </location>
</feature>
<feature type="domain" description="MacB-like periplasmic core" evidence="9">
    <location>
        <begin position="21"/>
        <end position="238"/>
    </location>
</feature>
<evidence type="ECO:0000256" key="3">
    <source>
        <dbReference type="ARBA" id="ARBA00022692"/>
    </source>
</evidence>
<accession>A0A2T0XP18</accession>
<gene>
    <name evidence="10" type="ORF">DFO77_1206</name>
</gene>
<feature type="transmembrane region" description="Helical" evidence="7">
    <location>
        <begin position="285"/>
        <end position="308"/>
    </location>
</feature>
<dbReference type="InterPro" id="IPR003838">
    <property type="entry name" value="ABC3_permease_C"/>
</dbReference>
<dbReference type="InterPro" id="IPR050250">
    <property type="entry name" value="Macrolide_Exporter_MacB"/>
</dbReference>
<evidence type="ECO:0000259" key="8">
    <source>
        <dbReference type="Pfam" id="PF02687"/>
    </source>
</evidence>
<dbReference type="OrthoDB" id="973976at2"/>
<dbReference type="Proteomes" id="UP000252733">
    <property type="component" value="Unassembled WGS sequence"/>
</dbReference>
<keyword evidence="4 7" id="KW-1133">Transmembrane helix</keyword>
<protein>
    <submittedName>
        <fullName evidence="10">Putative ABC transport system permease protein</fullName>
    </submittedName>
</protein>
<organism evidence="10 11">
    <name type="scientific">Marinilabilia salmonicolor</name>
    <dbReference type="NCBI Taxonomy" id="989"/>
    <lineage>
        <taxon>Bacteria</taxon>
        <taxon>Pseudomonadati</taxon>
        <taxon>Bacteroidota</taxon>
        <taxon>Bacteroidia</taxon>
        <taxon>Marinilabiliales</taxon>
        <taxon>Marinilabiliaceae</taxon>
        <taxon>Marinilabilia</taxon>
    </lineage>
</organism>
<evidence type="ECO:0000256" key="2">
    <source>
        <dbReference type="ARBA" id="ARBA00022475"/>
    </source>
</evidence>
<dbReference type="AlphaFoldDB" id="A0A2T0XP18"/>
<comment type="subcellular location">
    <subcellularLocation>
        <location evidence="1">Cell membrane</location>
        <topology evidence="1">Multi-pass membrane protein</topology>
    </subcellularLocation>
</comment>
<evidence type="ECO:0000313" key="11">
    <source>
        <dbReference type="Proteomes" id="UP000252733"/>
    </source>
</evidence>
<dbReference type="GO" id="GO:0022857">
    <property type="term" value="F:transmembrane transporter activity"/>
    <property type="evidence" value="ECO:0007669"/>
    <property type="project" value="TreeGrafter"/>
</dbReference>
<feature type="domain" description="ABC3 transporter permease C-terminal" evidence="8">
    <location>
        <begin position="288"/>
        <end position="403"/>
    </location>
</feature>
<evidence type="ECO:0000256" key="5">
    <source>
        <dbReference type="ARBA" id="ARBA00023136"/>
    </source>
</evidence>
<feature type="domain" description="MacB-like periplasmic core" evidence="9">
    <location>
        <begin position="430"/>
        <end position="598"/>
    </location>
</feature>
<keyword evidence="3 7" id="KW-0812">Transmembrane</keyword>
<dbReference type="Pfam" id="PF12704">
    <property type="entry name" value="MacB_PCD"/>
    <property type="match status" value="2"/>
</dbReference>
<dbReference type="GO" id="GO:0005886">
    <property type="term" value="C:plasma membrane"/>
    <property type="evidence" value="ECO:0007669"/>
    <property type="project" value="UniProtKB-SubCell"/>
</dbReference>
<keyword evidence="2" id="KW-1003">Cell membrane</keyword>
<feature type="transmembrane region" description="Helical" evidence="7">
    <location>
        <begin position="329"/>
        <end position="354"/>
    </location>
</feature>
<proteinExistence type="inferred from homology"/>
<dbReference type="RefSeq" id="WP_106152664.1">
    <property type="nucleotide sequence ID" value="NZ_PVTS01000005.1"/>
</dbReference>
<evidence type="ECO:0000256" key="1">
    <source>
        <dbReference type="ARBA" id="ARBA00004651"/>
    </source>
</evidence>
<feature type="domain" description="ABC3 transporter permease C-terminal" evidence="8">
    <location>
        <begin position="676"/>
        <end position="789"/>
    </location>
</feature>
<dbReference type="EMBL" id="QPIZ01000020">
    <property type="protein sequence ID" value="RCW30788.1"/>
    <property type="molecule type" value="Genomic_DNA"/>
</dbReference>
<name>A0A2T0XP18_9BACT</name>
<comment type="caution">
    <text evidence="10">The sequence shown here is derived from an EMBL/GenBank/DDBJ whole genome shotgun (WGS) entry which is preliminary data.</text>
</comment>
<evidence type="ECO:0000259" key="9">
    <source>
        <dbReference type="Pfam" id="PF12704"/>
    </source>
</evidence>
<dbReference type="Pfam" id="PF02687">
    <property type="entry name" value="FtsX"/>
    <property type="match status" value="2"/>
</dbReference>
<feature type="transmembrane region" description="Helical" evidence="7">
    <location>
        <begin position="670"/>
        <end position="696"/>
    </location>
</feature>
<evidence type="ECO:0000313" key="10">
    <source>
        <dbReference type="EMBL" id="RCW30788.1"/>
    </source>
</evidence>
<sequence length="796" mass="90550">MNLINIRSTINHLRKNRFHALLNIFGLAVGLLFFSHIVVYLGYEKGFDTFWPDHERIYRVNYDITQAGEEVLHSTKTPRGLFRVIQEDIPEVEYAGIGYIEQVLVRYEDRYYSDQPDLWVEGDFVDVFGLEMMRGRAILNRPNTCVISESKAKEIFGNEEPIGKVLFVNQGMRHEITGIFEDLPANSHIHFDYFMPIRTWVSMGELDERGGFDGAHWWTYLKVKEGVPAKQIETSLDAIVEKYFNHLPRQNRVGKLTLQSLSDIHYSTKRGGELGVSTRKITIDALMLIAALILIVVWMNYINLSTALSRKRLNVFAIFRKLGAGKKELFVIALTESVIINLGAIALGGVLFFITRGVFDRMLGVPFKNSVIDYGAITLSITGLIAVGIVVTAVISAIPMLKVNPALQQQRKIMKNSGSQWLVALQFFMSVFLVISSITVSRQIHFMQNSELGVNLDQVVVINGTASTHGDPLRRENFIMFRDEAVQIPGITSGTASWNVPGQPVRFSSNDLSRPEAQSDLKSQVAVSQIDDGFIDTYGLNLLAGRNFEQPFRNDSNNVIVSESIIHLLDYNSPEEAVNRQVRLAGQLYTIKGVVNDFHHEGLKKPAYPIVFTHVHPWEFGFYSFRLSGDVHDLLSRLEHLWNRHYPNDPMDYFFSSDNFNRQYNDEKRLSMILAAFTLFTIIVASLGLFGLVSFFAQQRTREIGIRKVNGATVIDIIKLVFGFFIRYEIVAFLLAVPMAWWAMNGWLQGFAYHITISWWIFLLTGLIALLVTIVSVWWQSYKAAIKNPVEALRYE</sequence>
<dbReference type="InterPro" id="IPR025857">
    <property type="entry name" value="MacB_PCD"/>
</dbReference>
<dbReference type="PANTHER" id="PTHR30572:SF4">
    <property type="entry name" value="ABC TRANSPORTER PERMEASE YTRF"/>
    <property type="match status" value="1"/>
</dbReference>
<reference evidence="10 11" key="1">
    <citation type="submission" date="2018-07" db="EMBL/GenBank/DDBJ databases">
        <title>Freshwater and sediment microbial communities from various areas in North America, analyzing microbe dynamics in response to fracking.</title>
        <authorList>
            <person name="Lamendella R."/>
        </authorList>
    </citation>
    <scope>NUCLEOTIDE SEQUENCE [LARGE SCALE GENOMIC DNA]</scope>
    <source>
        <strain evidence="10 11">160A</strain>
    </source>
</reference>
<comment type="similarity">
    <text evidence="6">Belongs to the ABC-4 integral membrane protein family.</text>
</comment>
<keyword evidence="5 7" id="KW-0472">Membrane</keyword>
<evidence type="ECO:0000256" key="6">
    <source>
        <dbReference type="ARBA" id="ARBA00038076"/>
    </source>
</evidence>
<evidence type="ECO:0000256" key="4">
    <source>
        <dbReference type="ARBA" id="ARBA00022989"/>
    </source>
</evidence>
<dbReference type="PANTHER" id="PTHR30572">
    <property type="entry name" value="MEMBRANE COMPONENT OF TRANSPORTER-RELATED"/>
    <property type="match status" value="1"/>
</dbReference>
<evidence type="ECO:0000256" key="7">
    <source>
        <dbReference type="SAM" id="Phobius"/>
    </source>
</evidence>
<feature type="transmembrane region" description="Helical" evidence="7">
    <location>
        <begin position="374"/>
        <end position="401"/>
    </location>
</feature>
<feature type="transmembrane region" description="Helical" evidence="7">
    <location>
        <begin position="21"/>
        <end position="43"/>
    </location>
</feature>
<feature type="transmembrane region" description="Helical" evidence="7">
    <location>
        <begin position="757"/>
        <end position="779"/>
    </location>
</feature>
<keyword evidence="11" id="KW-1185">Reference proteome</keyword>
<feature type="transmembrane region" description="Helical" evidence="7">
    <location>
        <begin position="421"/>
        <end position="440"/>
    </location>
</feature>